<feature type="region of interest" description="Disordered" evidence="12">
    <location>
        <begin position="287"/>
        <end position="356"/>
    </location>
</feature>
<keyword evidence="6" id="KW-0819">tRNA processing</keyword>
<dbReference type="PANTHER" id="PTHR43052">
    <property type="match status" value="1"/>
</dbReference>
<evidence type="ECO:0000259" key="13">
    <source>
        <dbReference type="Pfam" id="PF20258"/>
    </source>
</evidence>
<evidence type="ECO:0000313" key="15">
    <source>
        <dbReference type="EMBL" id="GLI67478.1"/>
    </source>
</evidence>
<dbReference type="EMBL" id="BSDZ01000078">
    <property type="protein sequence ID" value="GLI67478.1"/>
    <property type="molecule type" value="Genomic_DNA"/>
</dbReference>
<dbReference type="Pfam" id="PF03054">
    <property type="entry name" value="tRNA_Me_trans"/>
    <property type="match status" value="2"/>
</dbReference>
<keyword evidence="16" id="KW-1185">Reference proteome</keyword>
<accession>A0ABQ5SDF0</accession>
<organism evidence="15 16">
    <name type="scientific">Volvox africanus</name>
    <dbReference type="NCBI Taxonomy" id="51714"/>
    <lineage>
        <taxon>Eukaryota</taxon>
        <taxon>Viridiplantae</taxon>
        <taxon>Chlorophyta</taxon>
        <taxon>core chlorophytes</taxon>
        <taxon>Chlorophyceae</taxon>
        <taxon>CS clade</taxon>
        <taxon>Chlamydomonadales</taxon>
        <taxon>Volvocaceae</taxon>
        <taxon>Volvox</taxon>
    </lineage>
</organism>
<comment type="catalytic activity">
    <reaction evidence="11">
        <text>5-taurinomethyluridine(34) in tRNA + S-sulfanyl-L-cysteinyl-[protein] + AH2 + ATP = 5-taurinomethyl-2-thiouridine(34) in tRNA + L-cysteinyl-[protein] + A + AMP + diphosphate + H(+)</text>
        <dbReference type="Rhea" id="RHEA:47040"/>
        <dbReference type="Rhea" id="RHEA-COMP:10131"/>
        <dbReference type="Rhea" id="RHEA-COMP:11726"/>
        <dbReference type="Rhea" id="RHEA-COMP:11732"/>
        <dbReference type="Rhea" id="RHEA-COMP:11733"/>
        <dbReference type="ChEBI" id="CHEBI:13193"/>
        <dbReference type="ChEBI" id="CHEBI:15378"/>
        <dbReference type="ChEBI" id="CHEBI:17499"/>
        <dbReference type="ChEBI" id="CHEBI:29950"/>
        <dbReference type="ChEBI" id="CHEBI:30616"/>
        <dbReference type="ChEBI" id="CHEBI:33019"/>
        <dbReference type="ChEBI" id="CHEBI:61963"/>
        <dbReference type="ChEBI" id="CHEBI:87171"/>
        <dbReference type="ChEBI" id="CHEBI:87172"/>
        <dbReference type="ChEBI" id="CHEBI:456215"/>
        <dbReference type="EC" id="2.8.1.14"/>
    </reaction>
</comment>
<feature type="region of interest" description="Disordered" evidence="12">
    <location>
        <begin position="242"/>
        <end position="270"/>
    </location>
</feature>
<feature type="compositionally biased region" description="Basic and acidic residues" evidence="12">
    <location>
        <begin position="244"/>
        <end position="260"/>
    </location>
</feature>
<dbReference type="InterPro" id="IPR051305">
    <property type="entry name" value="tRNA_2-thiouridylase_MnmA"/>
</dbReference>
<feature type="compositionally biased region" description="Acidic residues" evidence="12">
    <location>
        <begin position="289"/>
        <end position="299"/>
    </location>
</feature>
<keyword evidence="9" id="KW-0694">RNA-binding</keyword>
<dbReference type="InterPro" id="IPR046885">
    <property type="entry name" value="MnmA-like_C"/>
</dbReference>
<keyword evidence="5" id="KW-0808">Transferase</keyword>
<evidence type="ECO:0000256" key="12">
    <source>
        <dbReference type="SAM" id="MobiDB-lite"/>
    </source>
</evidence>
<evidence type="ECO:0000256" key="2">
    <source>
        <dbReference type="ARBA" id="ARBA00006191"/>
    </source>
</evidence>
<evidence type="ECO:0000256" key="9">
    <source>
        <dbReference type="ARBA" id="ARBA00022884"/>
    </source>
</evidence>
<dbReference type="CDD" id="cd01998">
    <property type="entry name" value="MnmA_TRMU-like"/>
    <property type="match status" value="1"/>
</dbReference>
<gene>
    <name evidence="15" type="ORF">VaNZ11_011695</name>
</gene>
<evidence type="ECO:0000256" key="7">
    <source>
        <dbReference type="ARBA" id="ARBA00022741"/>
    </source>
</evidence>
<keyword evidence="4" id="KW-0820">tRNA-binding</keyword>
<protein>
    <recommendedName>
        <fullName evidence="3">tRNA-5-taurinomethyluridine 2-sulfurtransferase</fullName>
        <ecNumber evidence="3">2.8.1.14</ecNumber>
    </recommendedName>
</protein>
<evidence type="ECO:0000256" key="8">
    <source>
        <dbReference type="ARBA" id="ARBA00022840"/>
    </source>
</evidence>
<evidence type="ECO:0000256" key="4">
    <source>
        <dbReference type="ARBA" id="ARBA00022555"/>
    </source>
</evidence>
<keyword evidence="10" id="KW-1015">Disulfide bond</keyword>
<feature type="domain" description="tRNA-specific 2-thiouridylase MnmA-like central" evidence="14">
    <location>
        <begin position="426"/>
        <end position="488"/>
    </location>
</feature>
<dbReference type="Pfam" id="PF20258">
    <property type="entry name" value="tRNA_Me_trans_C"/>
    <property type="match status" value="1"/>
</dbReference>
<dbReference type="Pfam" id="PF20259">
    <property type="entry name" value="tRNA_Me_trans_M"/>
    <property type="match status" value="1"/>
</dbReference>
<dbReference type="Proteomes" id="UP001165090">
    <property type="component" value="Unassembled WGS sequence"/>
</dbReference>
<dbReference type="Gene3D" id="3.40.50.620">
    <property type="entry name" value="HUPs"/>
    <property type="match status" value="1"/>
</dbReference>
<dbReference type="InterPro" id="IPR014729">
    <property type="entry name" value="Rossmann-like_a/b/a_fold"/>
</dbReference>
<evidence type="ECO:0000256" key="5">
    <source>
        <dbReference type="ARBA" id="ARBA00022679"/>
    </source>
</evidence>
<comment type="caution">
    <text evidence="15">The sequence shown here is derived from an EMBL/GenBank/DDBJ whole genome shotgun (WGS) entry which is preliminary data.</text>
</comment>
<dbReference type="InterPro" id="IPR023382">
    <property type="entry name" value="MnmA-like_central_sf"/>
</dbReference>
<dbReference type="SUPFAM" id="SSF52402">
    <property type="entry name" value="Adenine nucleotide alpha hydrolases-like"/>
    <property type="match status" value="1"/>
</dbReference>
<comment type="function">
    <text evidence="1">Catalyzes the 2-thiolation of uridine at the wobble position (U34) of mitochondrial tRNA(Lys), tRNA(Glu) and tRNA(Gln). Required for the formation of 5-taurinomethyl-2-thiouridine (tm5s2U) of mitochondrial tRNA(Lys), tRNA(Glu), and tRNA(Gln) at the wobble position. ATP is required to activate the C2 atom of the wobble base.</text>
</comment>
<name>A0ABQ5SDF0_9CHLO</name>
<evidence type="ECO:0000313" key="16">
    <source>
        <dbReference type="Proteomes" id="UP001165090"/>
    </source>
</evidence>
<reference evidence="15 16" key="1">
    <citation type="journal article" date="2023" name="IScience">
        <title>Expanded male sex-determining region conserved during the evolution of homothallism in the green alga Volvox.</title>
        <authorList>
            <person name="Yamamoto K."/>
            <person name="Matsuzaki R."/>
            <person name="Mahakham W."/>
            <person name="Heman W."/>
            <person name="Sekimoto H."/>
            <person name="Kawachi M."/>
            <person name="Minakuchi Y."/>
            <person name="Toyoda A."/>
            <person name="Nozaki H."/>
        </authorList>
    </citation>
    <scope>NUCLEOTIDE SEQUENCE [LARGE SCALE GENOMIC DNA]</scope>
    <source>
        <strain evidence="15 16">NIES-4468</strain>
    </source>
</reference>
<dbReference type="Gene3D" id="2.40.30.10">
    <property type="entry name" value="Translation factors"/>
    <property type="match status" value="1"/>
</dbReference>
<evidence type="ECO:0000259" key="14">
    <source>
        <dbReference type="Pfam" id="PF20259"/>
    </source>
</evidence>
<dbReference type="PANTHER" id="PTHR43052:SF1">
    <property type="entry name" value="TRNA-5-TAURINOMETHYLURIDINE 2-SULFURTRANSFERASE"/>
    <property type="match status" value="1"/>
</dbReference>
<evidence type="ECO:0000256" key="3">
    <source>
        <dbReference type="ARBA" id="ARBA00011953"/>
    </source>
</evidence>
<evidence type="ECO:0000256" key="11">
    <source>
        <dbReference type="ARBA" id="ARBA00049564"/>
    </source>
</evidence>
<sequence length="610" mass="67452">MRSPFLLQKCKTAVHLQFNWIGGIVTFPTVGRLCGRRVSDAAGASRLQNSRAGVNGIQGIPISSISLPSHGTGSLADNQDDTFLAPSPEDWATHDFLMAGCEPGKRLNVAVLLSGGVDSSLALRLLRAAGHTCRAFYLQIWFQEDFRNFWDACPWEEDLQYARQVCESLGVPLEVVPLTSEYWDRVVSSSVEEIRAGRTPNPDMWCNSRVKFGAFYDYLERTYGTAFDRVASGHYARMQRVKKPRLEVEENSSSDHDGRQHAGQQQGQAFPAAAAHPLIGAPGLATAEGADEEEAEAEADEARRYSHSSASPSDLNQTQQRQQQQLQRWQQPRLQTDLGVGPSLNSGGSGGEEEEELQLLLTPDAVKDQTYFLANLSPRQLSRVMFPLGWLTKAQVRKLAAAADLANKNRKDSQGICFLGKVKFHEFVREHLGEWPGPVLEAETGQPLGLHQGYWFYTVGQRGGIKLPGGPWYVVAKDTLHNAVLVSRQYYDDTKQRDSFKCGPFNWLDTVARPDPQVGPLFVKVRHGPNMYRCELQLHDARGDGSYGDDSYGTVLLEQNDQGLAAGQYAVFYQGGRCLGCAVIQETVDTAAARKKLQMERADIAKAGFV</sequence>
<dbReference type="EC" id="2.8.1.14" evidence="3"/>
<feature type="domain" description="tRNA-specific 2-thiouridylase MnmA-like C-terminal" evidence="13">
    <location>
        <begin position="498"/>
        <end position="584"/>
    </location>
</feature>
<evidence type="ECO:0000256" key="1">
    <source>
        <dbReference type="ARBA" id="ARBA00003986"/>
    </source>
</evidence>
<dbReference type="Gene3D" id="2.30.30.280">
    <property type="entry name" value="Adenine nucleotide alpha hydrolases-like domains"/>
    <property type="match status" value="1"/>
</dbReference>
<evidence type="ECO:0000256" key="10">
    <source>
        <dbReference type="ARBA" id="ARBA00023157"/>
    </source>
</evidence>
<keyword evidence="7" id="KW-0547">Nucleotide-binding</keyword>
<dbReference type="InterPro" id="IPR046884">
    <property type="entry name" value="MnmA-like_central"/>
</dbReference>
<evidence type="ECO:0000256" key="6">
    <source>
        <dbReference type="ARBA" id="ARBA00022694"/>
    </source>
</evidence>
<dbReference type="InterPro" id="IPR004506">
    <property type="entry name" value="MnmA-like"/>
</dbReference>
<comment type="similarity">
    <text evidence="2">Belongs to the MnmA/TRMU family.</text>
</comment>
<keyword evidence="8" id="KW-0067">ATP-binding</keyword>
<feature type="compositionally biased region" description="Low complexity" evidence="12">
    <location>
        <begin position="315"/>
        <end position="346"/>
    </location>
</feature>
<proteinExistence type="inferred from homology"/>
<feature type="compositionally biased region" description="Low complexity" evidence="12">
    <location>
        <begin position="261"/>
        <end position="270"/>
    </location>
</feature>